<dbReference type="OrthoDB" id="3365698at2759"/>
<reference evidence="1 2" key="1">
    <citation type="journal article" date="2019" name="Nat. Ecol. Evol.">
        <title>Megaphylogeny resolves global patterns of mushroom evolution.</title>
        <authorList>
            <person name="Varga T."/>
            <person name="Krizsan K."/>
            <person name="Foldi C."/>
            <person name="Dima B."/>
            <person name="Sanchez-Garcia M."/>
            <person name="Sanchez-Ramirez S."/>
            <person name="Szollosi G.J."/>
            <person name="Szarkandi J.G."/>
            <person name="Papp V."/>
            <person name="Albert L."/>
            <person name="Andreopoulos W."/>
            <person name="Angelini C."/>
            <person name="Antonin V."/>
            <person name="Barry K.W."/>
            <person name="Bougher N.L."/>
            <person name="Buchanan P."/>
            <person name="Buyck B."/>
            <person name="Bense V."/>
            <person name="Catcheside P."/>
            <person name="Chovatia M."/>
            <person name="Cooper J."/>
            <person name="Damon W."/>
            <person name="Desjardin D."/>
            <person name="Finy P."/>
            <person name="Geml J."/>
            <person name="Haridas S."/>
            <person name="Hughes K."/>
            <person name="Justo A."/>
            <person name="Karasinski D."/>
            <person name="Kautmanova I."/>
            <person name="Kiss B."/>
            <person name="Kocsube S."/>
            <person name="Kotiranta H."/>
            <person name="LaButti K.M."/>
            <person name="Lechner B.E."/>
            <person name="Liimatainen K."/>
            <person name="Lipzen A."/>
            <person name="Lukacs Z."/>
            <person name="Mihaltcheva S."/>
            <person name="Morgado L.N."/>
            <person name="Niskanen T."/>
            <person name="Noordeloos M.E."/>
            <person name="Ohm R.A."/>
            <person name="Ortiz-Santana B."/>
            <person name="Ovrebo C."/>
            <person name="Racz N."/>
            <person name="Riley R."/>
            <person name="Savchenko A."/>
            <person name="Shiryaev A."/>
            <person name="Soop K."/>
            <person name="Spirin V."/>
            <person name="Szebenyi C."/>
            <person name="Tomsovsky M."/>
            <person name="Tulloss R.E."/>
            <person name="Uehling J."/>
            <person name="Grigoriev I.V."/>
            <person name="Vagvolgyi C."/>
            <person name="Papp T."/>
            <person name="Martin F.M."/>
            <person name="Miettinen O."/>
            <person name="Hibbett D.S."/>
            <person name="Nagy L.G."/>
        </authorList>
    </citation>
    <scope>NUCLEOTIDE SEQUENCE [LARGE SCALE GENOMIC DNA]</scope>
    <source>
        <strain evidence="1 2">OMC1185</strain>
    </source>
</reference>
<protein>
    <recommendedName>
        <fullName evidence="3">F-box domain-containing protein</fullName>
    </recommendedName>
</protein>
<sequence>MELKRSPTKTAIRHPYRSGLAATLPAELICEIAVYFLYDWGTEGLHLLTPGKWRFMLLVCKRWYEALLQDTRLWSVIAIYGIESLRLSLERSRIQPLTIVGTLEVWDAYTELDTIMQNSHRIQSLQIYSISSWVWQKFQMSRTEYAPTSQLQELLIFKATHNGSDDLNRFASEKLRFLELGGFHLEEISAFTSLPFLTSLKLHYNVHWAIALNVKQMLDVLRQTPVLESLTLWVEMRDFPQTIQPPITLRALTSLEFCEMKRADGTLLSMLEFPVLQYLSITVDSDHLRTTIPHVSEVVRQMDRRTPLRGWTLHSPERGDTYCMLTPESNGTTPEKQSRGIKLLFRHFYVKRTDTDCESMIPMELLAHLIPATSSIEHLTLSNTSVAGCETPEAWGNVFRAMPSVKSIEVTKGFLSLLSSGLCVPDLTQDMHLIWDPLFPALERLELRELWFRPQFSKNNELRPGTFMHLLLEPHGSCGDAHKNITVTIDDCVNVVEQDVAEIRKRFTEAEVTWDGVARRAKWAGDVFRSPRNHWDMWFDGM</sequence>
<dbReference type="InterPro" id="IPR032675">
    <property type="entry name" value="LRR_dom_sf"/>
</dbReference>
<proteinExistence type="predicted"/>
<dbReference type="EMBL" id="ML213508">
    <property type="protein sequence ID" value="TFK53004.1"/>
    <property type="molecule type" value="Genomic_DNA"/>
</dbReference>
<keyword evidence="2" id="KW-1185">Reference proteome</keyword>
<evidence type="ECO:0000313" key="2">
    <source>
        <dbReference type="Proteomes" id="UP000305948"/>
    </source>
</evidence>
<dbReference type="STRING" id="5364.A0A5C3N5R2"/>
<evidence type="ECO:0008006" key="3">
    <source>
        <dbReference type="Google" id="ProtNLM"/>
    </source>
</evidence>
<dbReference type="Proteomes" id="UP000305948">
    <property type="component" value="Unassembled WGS sequence"/>
</dbReference>
<organism evidence="1 2">
    <name type="scientific">Heliocybe sulcata</name>
    <dbReference type="NCBI Taxonomy" id="5364"/>
    <lineage>
        <taxon>Eukaryota</taxon>
        <taxon>Fungi</taxon>
        <taxon>Dikarya</taxon>
        <taxon>Basidiomycota</taxon>
        <taxon>Agaricomycotina</taxon>
        <taxon>Agaricomycetes</taxon>
        <taxon>Gloeophyllales</taxon>
        <taxon>Gloeophyllaceae</taxon>
        <taxon>Heliocybe</taxon>
    </lineage>
</organism>
<name>A0A5C3N5R2_9AGAM</name>
<dbReference type="SUPFAM" id="SSF52058">
    <property type="entry name" value="L domain-like"/>
    <property type="match status" value="1"/>
</dbReference>
<gene>
    <name evidence="1" type="ORF">OE88DRAFT_1330467</name>
</gene>
<dbReference type="AlphaFoldDB" id="A0A5C3N5R2"/>
<evidence type="ECO:0000313" key="1">
    <source>
        <dbReference type="EMBL" id="TFK53004.1"/>
    </source>
</evidence>
<accession>A0A5C3N5R2</accession>
<dbReference type="Gene3D" id="3.80.10.10">
    <property type="entry name" value="Ribonuclease Inhibitor"/>
    <property type="match status" value="1"/>
</dbReference>